<evidence type="ECO:0000256" key="6">
    <source>
        <dbReference type="RuleBase" id="RU362125"/>
    </source>
</evidence>
<dbReference type="InterPro" id="IPR009100">
    <property type="entry name" value="AcylCoA_DH/oxidase_NM_dom_sf"/>
</dbReference>
<dbReference type="PANTHER" id="PTHR43884:SF20">
    <property type="entry name" value="ACYL-COA DEHYDROGENASE FADE28"/>
    <property type="match status" value="1"/>
</dbReference>
<evidence type="ECO:0000313" key="11">
    <source>
        <dbReference type="Proteomes" id="UP000235162"/>
    </source>
</evidence>
<dbReference type="Gene3D" id="1.10.540.10">
    <property type="entry name" value="Acyl-CoA dehydrogenase/oxidase, N-terminal domain"/>
    <property type="match status" value="1"/>
</dbReference>
<dbReference type="Gene3D" id="2.40.110.10">
    <property type="entry name" value="Butyryl-CoA Dehydrogenase, subunit A, domain 2"/>
    <property type="match status" value="1"/>
</dbReference>
<dbReference type="Pfam" id="PF02770">
    <property type="entry name" value="Acyl-CoA_dh_M"/>
    <property type="match status" value="1"/>
</dbReference>
<reference evidence="10 11" key="1">
    <citation type="submission" date="2018-01" db="EMBL/GenBank/DDBJ databases">
        <title>The draft genome sequence of Halioglobus japonicus S1-36.</title>
        <authorList>
            <person name="Du Z.-J."/>
            <person name="Shi M.-J."/>
        </authorList>
    </citation>
    <scope>NUCLEOTIDE SEQUENCE [LARGE SCALE GENOMIC DNA]</scope>
    <source>
        <strain evidence="10 11">S1-36</strain>
    </source>
</reference>
<dbReference type="SUPFAM" id="SSF47203">
    <property type="entry name" value="Acyl-CoA dehydrogenase C-terminal domain-like"/>
    <property type="match status" value="1"/>
</dbReference>
<evidence type="ECO:0000256" key="1">
    <source>
        <dbReference type="ARBA" id="ARBA00001974"/>
    </source>
</evidence>
<dbReference type="AlphaFoldDB" id="A0AAP8MHA4"/>
<dbReference type="InterPro" id="IPR037069">
    <property type="entry name" value="AcylCoA_DH/ox_N_sf"/>
</dbReference>
<name>A0AAP8MHA4_9GAMM</name>
<dbReference type="InterPro" id="IPR006091">
    <property type="entry name" value="Acyl-CoA_Oxase/DH_mid-dom"/>
</dbReference>
<dbReference type="InterPro" id="IPR036250">
    <property type="entry name" value="AcylCo_DH-like_C"/>
</dbReference>
<dbReference type="PANTHER" id="PTHR43884">
    <property type="entry name" value="ACYL-COA DEHYDROGENASE"/>
    <property type="match status" value="1"/>
</dbReference>
<dbReference type="RefSeq" id="WP_102106140.1">
    <property type="nucleotide sequence ID" value="NZ_BMYL01000001.1"/>
</dbReference>
<dbReference type="Proteomes" id="UP000235162">
    <property type="component" value="Unassembled WGS sequence"/>
</dbReference>
<keyword evidence="11" id="KW-1185">Reference proteome</keyword>
<accession>A0AAP8MHA4</accession>
<dbReference type="Gene3D" id="1.20.140.10">
    <property type="entry name" value="Butyryl-CoA Dehydrogenase, subunit A, domain 3"/>
    <property type="match status" value="1"/>
</dbReference>
<proteinExistence type="inferred from homology"/>
<keyword evidence="4 6" id="KW-0274">FAD</keyword>
<sequence>MDFQFNEDQNAIRDLAHQIFTDRATDEFLLEFSRTDATYDDDLWTTLAEQGLLGIAVPEAAGGTGLGLTELCLILEEQGRRVAPVPVYANLVLAGLPIAEFGTESQQAELLGAMSAGQAKFSAAIAEIAMNSAIATQVTATRDGDGWRLDGSKAMVPDGAVADFILVPAVTGDSTSVFIVPTATSGVTVTAAEVGISGDRAAHLALDAVAVAGEALLGSEGQGEEILTWIEERANIGHCAMQLGVTEEAMKRTAEYVSERKQFGISLGSFQALAMRMADSYIDVEGIRSTYWLALWRLSNGQDARAEVRAAKWWACDAAHRVVCTAQHLHGGMGADIEYPIHRFYLLAKQISFMLGNAGQQLEQLGKLLAADDSLGFRALEV</sequence>
<comment type="caution">
    <text evidence="10">The sequence shown here is derived from an EMBL/GenBank/DDBJ whole genome shotgun (WGS) entry which is preliminary data.</text>
</comment>
<dbReference type="EMBL" id="PKUR01000001">
    <property type="protein sequence ID" value="PLW87848.1"/>
    <property type="molecule type" value="Genomic_DNA"/>
</dbReference>
<evidence type="ECO:0000256" key="5">
    <source>
        <dbReference type="ARBA" id="ARBA00023002"/>
    </source>
</evidence>
<dbReference type="Pfam" id="PF00441">
    <property type="entry name" value="Acyl-CoA_dh_1"/>
    <property type="match status" value="1"/>
</dbReference>
<protein>
    <submittedName>
        <fullName evidence="10">Acyl-CoA dehydrogenase</fullName>
    </submittedName>
</protein>
<dbReference type="InterPro" id="IPR046373">
    <property type="entry name" value="Acyl-CoA_Oxase/DH_mid-dom_sf"/>
</dbReference>
<evidence type="ECO:0000313" key="10">
    <source>
        <dbReference type="EMBL" id="PLW87848.1"/>
    </source>
</evidence>
<organism evidence="10 11">
    <name type="scientific">Halioglobus japonicus</name>
    <dbReference type="NCBI Taxonomy" id="930805"/>
    <lineage>
        <taxon>Bacteria</taxon>
        <taxon>Pseudomonadati</taxon>
        <taxon>Pseudomonadota</taxon>
        <taxon>Gammaproteobacteria</taxon>
        <taxon>Cellvibrionales</taxon>
        <taxon>Halieaceae</taxon>
        <taxon>Halioglobus</taxon>
    </lineage>
</organism>
<evidence type="ECO:0000259" key="9">
    <source>
        <dbReference type="Pfam" id="PF02771"/>
    </source>
</evidence>
<dbReference type="GO" id="GO:0050660">
    <property type="term" value="F:flavin adenine dinucleotide binding"/>
    <property type="evidence" value="ECO:0007669"/>
    <property type="project" value="InterPro"/>
</dbReference>
<dbReference type="Pfam" id="PF02771">
    <property type="entry name" value="Acyl-CoA_dh_N"/>
    <property type="match status" value="1"/>
</dbReference>
<dbReference type="InterPro" id="IPR013786">
    <property type="entry name" value="AcylCoA_DH/ox_N"/>
</dbReference>
<keyword evidence="5 6" id="KW-0560">Oxidoreductase</keyword>
<feature type="domain" description="Acyl-CoA dehydrogenase/oxidase C-terminal" evidence="7">
    <location>
        <begin position="236"/>
        <end position="367"/>
    </location>
</feature>
<gene>
    <name evidence="10" type="ORF">C0029_04560</name>
</gene>
<comment type="cofactor">
    <cofactor evidence="1 6">
        <name>FAD</name>
        <dbReference type="ChEBI" id="CHEBI:57692"/>
    </cofactor>
</comment>
<dbReference type="GO" id="GO:0003995">
    <property type="term" value="F:acyl-CoA dehydrogenase activity"/>
    <property type="evidence" value="ECO:0007669"/>
    <property type="project" value="TreeGrafter"/>
</dbReference>
<comment type="similarity">
    <text evidence="2 6">Belongs to the acyl-CoA dehydrogenase family.</text>
</comment>
<evidence type="ECO:0000256" key="4">
    <source>
        <dbReference type="ARBA" id="ARBA00022827"/>
    </source>
</evidence>
<feature type="domain" description="Acyl-CoA oxidase/dehydrogenase middle" evidence="8">
    <location>
        <begin position="132"/>
        <end position="209"/>
    </location>
</feature>
<dbReference type="InterPro" id="IPR009075">
    <property type="entry name" value="AcylCo_DH/oxidase_C"/>
</dbReference>
<evidence type="ECO:0000259" key="8">
    <source>
        <dbReference type="Pfam" id="PF02770"/>
    </source>
</evidence>
<keyword evidence="3 6" id="KW-0285">Flavoprotein</keyword>
<evidence type="ECO:0000259" key="7">
    <source>
        <dbReference type="Pfam" id="PF00441"/>
    </source>
</evidence>
<feature type="domain" description="Acyl-CoA dehydrogenase/oxidase N-terminal" evidence="9">
    <location>
        <begin position="6"/>
        <end position="117"/>
    </location>
</feature>
<dbReference type="SUPFAM" id="SSF56645">
    <property type="entry name" value="Acyl-CoA dehydrogenase NM domain-like"/>
    <property type="match status" value="1"/>
</dbReference>
<evidence type="ECO:0000256" key="2">
    <source>
        <dbReference type="ARBA" id="ARBA00009347"/>
    </source>
</evidence>
<evidence type="ECO:0000256" key="3">
    <source>
        <dbReference type="ARBA" id="ARBA00022630"/>
    </source>
</evidence>